<dbReference type="Proteomes" id="UP000460287">
    <property type="component" value="Unassembled WGS sequence"/>
</dbReference>
<evidence type="ECO:0000313" key="3">
    <source>
        <dbReference type="Proteomes" id="UP000460287"/>
    </source>
</evidence>
<dbReference type="Gene3D" id="1.10.260.40">
    <property type="entry name" value="lambda repressor-like DNA-binding domains"/>
    <property type="match status" value="1"/>
</dbReference>
<dbReference type="SMART" id="SM00530">
    <property type="entry name" value="HTH_XRE"/>
    <property type="match status" value="1"/>
</dbReference>
<dbReference type="GO" id="GO:0003677">
    <property type="term" value="F:DNA binding"/>
    <property type="evidence" value="ECO:0007669"/>
    <property type="project" value="InterPro"/>
</dbReference>
<dbReference type="EMBL" id="VULX01000001">
    <property type="protein sequence ID" value="MSR90204.1"/>
    <property type="molecule type" value="Genomic_DNA"/>
</dbReference>
<sequence length="125" mass="14543">MQQTFGEFITEKRNQLGHKRIYVANKLGVSATYVRDLEKGNRPAPHSELLLRLLSILEIDRESAEFFYALDLAAETRCDVPLDIKTFLILNQDIFYKLLRKMNNGSISSDDIDVLKNSKFNRYDR</sequence>
<dbReference type="CDD" id="cd00093">
    <property type="entry name" value="HTH_XRE"/>
    <property type="match status" value="1"/>
</dbReference>
<reference evidence="2 3" key="1">
    <citation type="submission" date="2019-08" db="EMBL/GenBank/DDBJ databases">
        <title>In-depth cultivation of the pig gut microbiome towards novel bacterial diversity and tailored functional studies.</title>
        <authorList>
            <person name="Wylensek D."/>
            <person name="Hitch T.C.A."/>
            <person name="Clavel T."/>
        </authorList>
    </citation>
    <scope>NUCLEOTIDE SEQUENCE [LARGE SCALE GENOMIC DNA]</scope>
    <source>
        <strain evidence="2 3">WCA-383-APC-5B</strain>
    </source>
</reference>
<name>A0A7X2MW69_9CLOT</name>
<protein>
    <submittedName>
        <fullName evidence="2">Helix-turn-helix transcriptional regulator</fullName>
    </submittedName>
</protein>
<accession>A0A7X2MW69</accession>
<dbReference type="PROSITE" id="PS50943">
    <property type="entry name" value="HTH_CROC1"/>
    <property type="match status" value="1"/>
</dbReference>
<dbReference type="RefSeq" id="WP_154530076.1">
    <property type="nucleotide sequence ID" value="NZ_JAQXTV010000234.1"/>
</dbReference>
<evidence type="ECO:0000259" key="1">
    <source>
        <dbReference type="PROSITE" id="PS50943"/>
    </source>
</evidence>
<dbReference type="InterPro" id="IPR010982">
    <property type="entry name" value="Lambda_DNA-bd_dom_sf"/>
</dbReference>
<gene>
    <name evidence="2" type="ORF">FYJ33_01925</name>
</gene>
<dbReference type="SUPFAM" id="SSF47413">
    <property type="entry name" value="lambda repressor-like DNA-binding domains"/>
    <property type="match status" value="1"/>
</dbReference>
<proteinExistence type="predicted"/>
<keyword evidence="3" id="KW-1185">Reference proteome</keyword>
<dbReference type="AlphaFoldDB" id="A0A7X2MW69"/>
<comment type="caution">
    <text evidence="2">The sequence shown here is derived from an EMBL/GenBank/DDBJ whole genome shotgun (WGS) entry which is preliminary data.</text>
</comment>
<evidence type="ECO:0000313" key="2">
    <source>
        <dbReference type="EMBL" id="MSR90204.1"/>
    </source>
</evidence>
<dbReference type="InterPro" id="IPR001387">
    <property type="entry name" value="Cro/C1-type_HTH"/>
</dbReference>
<organism evidence="2 3">
    <name type="scientific">Inconstantimicrobium porci</name>
    <dbReference type="NCBI Taxonomy" id="2652291"/>
    <lineage>
        <taxon>Bacteria</taxon>
        <taxon>Bacillati</taxon>
        <taxon>Bacillota</taxon>
        <taxon>Clostridia</taxon>
        <taxon>Eubacteriales</taxon>
        <taxon>Clostridiaceae</taxon>
        <taxon>Inconstantimicrobium</taxon>
    </lineage>
</organism>
<dbReference type="Pfam" id="PF01381">
    <property type="entry name" value="HTH_3"/>
    <property type="match status" value="1"/>
</dbReference>
<feature type="domain" description="HTH cro/C1-type" evidence="1">
    <location>
        <begin position="9"/>
        <end position="64"/>
    </location>
</feature>